<accession>A0AAW1S7B6</accession>
<feature type="region of interest" description="Disordered" evidence="1">
    <location>
        <begin position="299"/>
        <end position="319"/>
    </location>
</feature>
<protein>
    <recommendedName>
        <fullName evidence="4">Hexosyltransferase</fullName>
    </recommendedName>
</protein>
<evidence type="ECO:0008006" key="4">
    <source>
        <dbReference type="Google" id="ProtNLM"/>
    </source>
</evidence>
<comment type="caution">
    <text evidence="2">The sequence shown here is derived from an EMBL/GenBank/DDBJ whole genome shotgun (WGS) entry which is preliminary data.</text>
</comment>
<dbReference type="Proteomes" id="UP001485043">
    <property type="component" value="Unassembled WGS sequence"/>
</dbReference>
<evidence type="ECO:0000256" key="1">
    <source>
        <dbReference type="SAM" id="MobiDB-lite"/>
    </source>
</evidence>
<sequence>MPSRQQPSRPWLGPLARLSSRQRTALLGGSLLLYSAFWLGGSLAGNSSWKRAGYLDGLLDGGRPYLESRVQSRDASPRCCTNEDCFEEDTGRHVVLTVVRNQHDLSLLEELACSVRRANPLYELVVLSALDDLTVEQQGQVRGMADLLQVQDPLLGTDPRWLGLKAWELSEYDAILLLDVHITVKMDISPIFQLPTDFATTLDQEWGRYRFSALGQADSTMLMLRPCPKVAKHMQALLQTQPQLQFPNGAGYHDFLDWYFKRTRYILPPEWNALPSHLINGSVTLGGTQPRMLRLPDHRPWESGNRPMGAEHLCRGSPQ</sequence>
<dbReference type="AlphaFoldDB" id="A0AAW1S7B6"/>
<dbReference type="EMBL" id="JALJOV010001726">
    <property type="protein sequence ID" value="KAK9842189.1"/>
    <property type="molecule type" value="Genomic_DNA"/>
</dbReference>
<name>A0AAW1S7B6_9CHLO</name>
<evidence type="ECO:0000313" key="3">
    <source>
        <dbReference type="Proteomes" id="UP001485043"/>
    </source>
</evidence>
<dbReference type="SUPFAM" id="SSF53448">
    <property type="entry name" value="Nucleotide-diphospho-sugar transferases"/>
    <property type="match status" value="1"/>
</dbReference>
<evidence type="ECO:0000313" key="2">
    <source>
        <dbReference type="EMBL" id="KAK9842189.1"/>
    </source>
</evidence>
<gene>
    <name evidence="2" type="ORF">WJX84_007038</name>
</gene>
<organism evidence="2 3">
    <name type="scientific">Apatococcus fuscideae</name>
    <dbReference type="NCBI Taxonomy" id="2026836"/>
    <lineage>
        <taxon>Eukaryota</taxon>
        <taxon>Viridiplantae</taxon>
        <taxon>Chlorophyta</taxon>
        <taxon>core chlorophytes</taxon>
        <taxon>Trebouxiophyceae</taxon>
        <taxon>Chlorellales</taxon>
        <taxon>Chlorellaceae</taxon>
        <taxon>Apatococcus</taxon>
    </lineage>
</organism>
<proteinExistence type="predicted"/>
<keyword evidence="3" id="KW-1185">Reference proteome</keyword>
<dbReference type="InterPro" id="IPR029044">
    <property type="entry name" value="Nucleotide-diphossugar_trans"/>
</dbReference>
<reference evidence="2 3" key="1">
    <citation type="journal article" date="2024" name="Nat. Commun.">
        <title>Phylogenomics reveals the evolutionary origins of lichenization in chlorophyte algae.</title>
        <authorList>
            <person name="Puginier C."/>
            <person name="Libourel C."/>
            <person name="Otte J."/>
            <person name="Skaloud P."/>
            <person name="Haon M."/>
            <person name="Grisel S."/>
            <person name="Petersen M."/>
            <person name="Berrin J.G."/>
            <person name="Delaux P.M."/>
            <person name="Dal Grande F."/>
            <person name="Keller J."/>
        </authorList>
    </citation>
    <scope>NUCLEOTIDE SEQUENCE [LARGE SCALE GENOMIC DNA]</scope>
    <source>
        <strain evidence="2 3">SAG 2523</strain>
    </source>
</reference>
<dbReference type="Gene3D" id="3.90.550.10">
    <property type="entry name" value="Spore Coat Polysaccharide Biosynthesis Protein SpsA, Chain A"/>
    <property type="match status" value="1"/>
</dbReference>